<keyword evidence="1" id="KW-0805">Transcription regulation</keyword>
<dbReference type="Pfam" id="PF00356">
    <property type="entry name" value="LacI"/>
    <property type="match status" value="1"/>
</dbReference>
<dbReference type="OrthoDB" id="9796186at2"/>
<dbReference type="GO" id="GO:0003700">
    <property type="term" value="F:DNA-binding transcription factor activity"/>
    <property type="evidence" value="ECO:0007669"/>
    <property type="project" value="TreeGrafter"/>
</dbReference>
<dbReference type="Proteomes" id="UP000253314">
    <property type="component" value="Unassembled WGS sequence"/>
</dbReference>
<keyword evidence="2" id="KW-0238">DNA-binding</keyword>
<keyword evidence="3" id="KW-0804">Transcription</keyword>
<evidence type="ECO:0000259" key="4">
    <source>
        <dbReference type="PROSITE" id="PS50932"/>
    </source>
</evidence>
<comment type="caution">
    <text evidence="5">The sequence shown here is derived from an EMBL/GenBank/DDBJ whole genome shotgun (WGS) entry which is preliminary data.</text>
</comment>
<dbReference type="RefSeq" id="WP_113806685.1">
    <property type="nucleotide sequence ID" value="NZ_QOCW01000014.1"/>
</dbReference>
<evidence type="ECO:0000256" key="3">
    <source>
        <dbReference type="ARBA" id="ARBA00023163"/>
    </source>
</evidence>
<dbReference type="InterPro" id="IPR028082">
    <property type="entry name" value="Peripla_BP_I"/>
</dbReference>
<dbReference type="PROSITE" id="PS50932">
    <property type="entry name" value="HTH_LACI_2"/>
    <property type="match status" value="1"/>
</dbReference>
<keyword evidence="6" id="KW-1185">Reference proteome</keyword>
<dbReference type="PANTHER" id="PTHR30146">
    <property type="entry name" value="LACI-RELATED TRANSCRIPTIONAL REPRESSOR"/>
    <property type="match status" value="1"/>
</dbReference>
<evidence type="ECO:0000256" key="2">
    <source>
        <dbReference type="ARBA" id="ARBA00023125"/>
    </source>
</evidence>
<dbReference type="CDD" id="cd06267">
    <property type="entry name" value="PBP1_LacI_sugar_binding-like"/>
    <property type="match status" value="1"/>
</dbReference>
<dbReference type="Gene3D" id="3.40.50.2300">
    <property type="match status" value="2"/>
</dbReference>
<dbReference type="PRINTS" id="PR00036">
    <property type="entry name" value="HTHLACI"/>
</dbReference>
<evidence type="ECO:0000313" key="5">
    <source>
        <dbReference type="EMBL" id="RBW69037.1"/>
    </source>
</evidence>
<organism evidence="5 6">
    <name type="scientific">Bacillus taeanensis</name>
    <dbReference type="NCBI Taxonomy" id="273032"/>
    <lineage>
        <taxon>Bacteria</taxon>
        <taxon>Bacillati</taxon>
        <taxon>Bacillota</taxon>
        <taxon>Bacilli</taxon>
        <taxon>Bacillales</taxon>
        <taxon>Bacillaceae</taxon>
        <taxon>Bacillus</taxon>
    </lineage>
</organism>
<dbReference type="InterPro" id="IPR000843">
    <property type="entry name" value="HTH_LacI"/>
</dbReference>
<dbReference type="SUPFAM" id="SSF47413">
    <property type="entry name" value="lambda repressor-like DNA-binding domains"/>
    <property type="match status" value="1"/>
</dbReference>
<proteinExistence type="predicted"/>
<dbReference type="SMART" id="SM00354">
    <property type="entry name" value="HTH_LACI"/>
    <property type="match status" value="1"/>
</dbReference>
<dbReference type="Pfam" id="PF13377">
    <property type="entry name" value="Peripla_BP_3"/>
    <property type="match status" value="1"/>
</dbReference>
<dbReference type="InterPro" id="IPR010982">
    <property type="entry name" value="Lambda_DNA-bd_dom_sf"/>
</dbReference>
<feature type="domain" description="HTH lacI-type" evidence="4">
    <location>
        <begin position="3"/>
        <end position="57"/>
    </location>
</feature>
<name>A0A366XT14_9BACI</name>
<protein>
    <submittedName>
        <fullName evidence="5">LacI family transcriptional regulator</fullName>
    </submittedName>
</protein>
<dbReference type="SUPFAM" id="SSF53822">
    <property type="entry name" value="Periplasmic binding protein-like I"/>
    <property type="match status" value="1"/>
</dbReference>
<accession>A0A366XT14</accession>
<gene>
    <name evidence="5" type="ORF">DS031_13965</name>
</gene>
<sequence>MKPTIYNVAEQAGVSIATVSKVINNTGRISDKTKKKVLKVMKELNYQPSVVASALTGKRTQTIGLLIPNIANPFFAEIARSMEDRAHELGFSVVMCSTDYQQEKEEKYISLLIRKQVDGFILASGFKSTHLIEELVKQKIPVALIAHDIASLSLDTVSVDDYKGGYQAVSHLASLGHERISIIAEEVRSNDDRIRGYQDALEAYGLIFDSSLLTRTASTVDAGKQEAERLLRLKERPTAIFASNDILAIGAIQGARACGLSVPEDISIVGFDNTILATISDPPLTTVAQPVHDMGRHVMDLLVEEIEGKKTMKQRMMLSPELVVRNSTAAPLIR</sequence>
<evidence type="ECO:0000256" key="1">
    <source>
        <dbReference type="ARBA" id="ARBA00023015"/>
    </source>
</evidence>
<reference evidence="5 6" key="1">
    <citation type="submission" date="2018-07" db="EMBL/GenBank/DDBJ databases">
        <title>Lottiidibacillus patelloidae gen. nov., sp. nov., isolated from the intestinal tract of a marine limpet and the reclassification of B. taeanensis BH030017T, B. algicola KMM 3737T and B. hwajinpoensis SW-72T as genus Lottiidibacillus.</title>
        <authorList>
            <person name="Liu R."/>
            <person name="Huang Z."/>
        </authorList>
    </citation>
    <scope>NUCLEOTIDE SEQUENCE [LARGE SCALE GENOMIC DNA]</scope>
    <source>
        <strain evidence="5 6">BH030017</strain>
    </source>
</reference>
<dbReference type="PANTHER" id="PTHR30146:SF147">
    <property type="entry name" value="HTH-TYPE TRANSCRIPTIONAL REGULATOR DEGA"/>
    <property type="match status" value="1"/>
</dbReference>
<dbReference type="InterPro" id="IPR046335">
    <property type="entry name" value="LacI/GalR-like_sensor"/>
</dbReference>
<dbReference type="EMBL" id="QOCW01000014">
    <property type="protein sequence ID" value="RBW69037.1"/>
    <property type="molecule type" value="Genomic_DNA"/>
</dbReference>
<dbReference type="GO" id="GO:0000976">
    <property type="term" value="F:transcription cis-regulatory region binding"/>
    <property type="evidence" value="ECO:0007669"/>
    <property type="project" value="TreeGrafter"/>
</dbReference>
<dbReference type="CDD" id="cd01392">
    <property type="entry name" value="HTH_LacI"/>
    <property type="match status" value="1"/>
</dbReference>
<evidence type="ECO:0000313" key="6">
    <source>
        <dbReference type="Proteomes" id="UP000253314"/>
    </source>
</evidence>
<dbReference type="AlphaFoldDB" id="A0A366XT14"/>
<dbReference type="Gene3D" id="1.10.260.40">
    <property type="entry name" value="lambda repressor-like DNA-binding domains"/>
    <property type="match status" value="1"/>
</dbReference>